<evidence type="ECO:0000313" key="1">
    <source>
        <dbReference type="EMBL" id="SFV88513.1"/>
    </source>
</evidence>
<reference evidence="1" key="1">
    <citation type="submission" date="2016-10" db="EMBL/GenBank/DDBJ databases">
        <authorList>
            <person name="de Groot N.N."/>
        </authorList>
    </citation>
    <scope>NUCLEOTIDE SEQUENCE</scope>
</reference>
<accession>A0A1W1E3G9</accession>
<sequence>MVLNQGSCDCPDALKKILAKLLEKGNTTKVSILVCSNALKKPRMRYTIYKK</sequence>
<dbReference type="AlphaFoldDB" id="A0A1W1E3G9"/>
<protein>
    <submittedName>
        <fullName evidence="1">Uncharacterized protein</fullName>
    </submittedName>
</protein>
<organism evidence="1">
    <name type="scientific">hydrothermal vent metagenome</name>
    <dbReference type="NCBI Taxonomy" id="652676"/>
    <lineage>
        <taxon>unclassified sequences</taxon>
        <taxon>metagenomes</taxon>
        <taxon>ecological metagenomes</taxon>
    </lineage>
</organism>
<dbReference type="EMBL" id="FPIA01000057">
    <property type="protein sequence ID" value="SFV88513.1"/>
    <property type="molecule type" value="Genomic_DNA"/>
</dbReference>
<name>A0A1W1E3G9_9ZZZZ</name>
<proteinExistence type="predicted"/>
<gene>
    <name evidence="1" type="ORF">MNB_SUP05-SYMBIONT-7-711</name>
</gene>